<dbReference type="CDD" id="cd08977">
    <property type="entry name" value="SusD"/>
    <property type="match status" value="1"/>
</dbReference>
<dbReference type="InterPro" id="IPR011990">
    <property type="entry name" value="TPR-like_helical_dom_sf"/>
</dbReference>
<organism evidence="8 9">
    <name type="scientific">Mucilaginibacter jinjuensis</name>
    <dbReference type="NCBI Taxonomy" id="1176721"/>
    <lineage>
        <taxon>Bacteria</taxon>
        <taxon>Pseudomonadati</taxon>
        <taxon>Bacteroidota</taxon>
        <taxon>Sphingobacteriia</taxon>
        <taxon>Sphingobacteriales</taxon>
        <taxon>Sphingobacteriaceae</taxon>
        <taxon>Mucilaginibacter</taxon>
    </lineage>
</organism>
<dbReference type="Pfam" id="PF14322">
    <property type="entry name" value="SusD-like_3"/>
    <property type="match status" value="1"/>
</dbReference>
<dbReference type="InterPro" id="IPR012944">
    <property type="entry name" value="SusD_RagB_dom"/>
</dbReference>
<keyword evidence="5" id="KW-0998">Cell outer membrane</keyword>
<evidence type="ECO:0000256" key="1">
    <source>
        <dbReference type="ARBA" id="ARBA00004442"/>
    </source>
</evidence>
<evidence type="ECO:0000313" key="9">
    <source>
        <dbReference type="Proteomes" id="UP001216139"/>
    </source>
</evidence>
<sequence>MKIKNIFSALLGINILLLVLVNSGCKKSIEVGPSKVSATSSNAFTSNSAAQTVVAGILTKMSVGDFYQGPSSVSLCMGLASDELVSLSTNASSLGSFYTNSYTALVPPPFWTTMYRELFYCNTAINGITASSAITPAVKAQLLGELKFIRAYIYFYAVNLYGTPPLTLTDDYTVNNVLANTPADQVYAQIIKDLTDAQSSLADNIYVDGTGATVTDRVRPNKQVATAMLARVYLYLQDWKNAEAQASAVIANSNYTLVTNLNQVFLKGSKETLWALQPVSTVNLNTIDAAYLIVNTSSAAVTQLPLNKALVNSFEAGDGRLANWTGTYTTTSAPITTYRYANKYKVSSNSPTVAVTEYPIMMRFAEQYLIRAEARAQQGNTGGAAADLNAIRLRAGLAATTFTTQTDLLNAIYHERQVELFTEWGHRWFDLKRTGKLDAVMTTVAPTKAATWSSYKQLMPIPSGDILADPNLKQNTGYN</sequence>
<keyword evidence="4" id="KW-0472">Membrane</keyword>
<dbReference type="SUPFAM" id="SSF48452">
    <property type="entry name" value="TPR-like"/>
    <property type="match status" value="1"/>
</dbReference>
<protein>
    <submittedName>
        <fullName evidence="8">RagB/SusD family nutrient uptake outer membrane protein</fullName>
    </submittedName>
</protein>
<evidence type="ECO:0000256" key="5">
    <source>
        <dbReference type="ARBA" id="ARBA00023237"/>
    </source>
</evidence>
<accession>A0ABY7T2M7</accession>
<dbReference type="RefSeq" id="WP_273628892.1">
    <property type="nucleotide sequence ID" value="NZ_CP117167.1"/>
</dbReference>
<feature type="domain" description="RagB/SusD" evidence="6">
    <location>
        <begin position="334"/>
        <end position="478"/>
    </location>
</feature>
<evidence type="ECO:0000313" key="8">
    <source>
        <dbReference type="EMBL" id="WCT10700.1"/>
    </source>
</evidence>
<reference evidence="8 9" key="1">
    <citation type="submission" date="2023-02" db="EMBL/GenBank/DDBJ databases">
        <title>Genome sequence of Mucilaginibacter jinjuensis strain KACC 16571.</title>
        <authorList>
            <person name="Kim S."/>
            <person name="Heo J."/>
            <person name="Kwon S.-W."/>
        </authorList>
    </citation>
    <scope>NUCLEOTIDE SEQUENCE [LARGE SCALE GENOMIC DNA]</scope>
    <source>
        <strain evidence="8 9">KACC 16571</strain>
    </source>
</reference>
<evidence type="ECO:0000256" key="3">
    <source>
        <dbReference type="ARBA" id="ARBA00022729"/>
    </source>
</evidence>
<comment type="similarity">
    <text evidence="2">Belongs to the SusD family.</text>
</comment>
<dbReference type="Proteomes" id="UP001216139">
    <property type="component" value="Chromosome"/>
</dbReference>
<evidence type="ECO:0000259" key="6">
    <source>
        <dbReference type="Pfam" id="PF07980"/>
    </source>
</evidence>
<proteinExistence type="inferred from homology"/>
<feature type="domain" description="SusD-like N-terminal" evidence="7">
    <location>
        <begin position="91"/>
        <end position="234"/>
    </location>
</feature>
<gene>
    <name evidence="8" type="ORF">PQO05_18345</name>
</gene>
<keyword evidence="9" id="KW-1185">Reference proteome</keyword>
<dbReference type="InterPro" id="IPR033985">
    <property type="entry name" value="SusD-like_N"/>
</dbReference>
<dbReference type="Gene3D" id="1.25.40.390">
    <property type="match status" value="1"/>
</dbReference>
<evidence type="ECO:0000256" key="2">
    <source>
        <dbReference type="ARBA" id="ARBA00006275"/>
    </source>
</evidence>
<name>A0ABY7T2M7_9SPHI</name>
<evidence type="ECO:0000256" key="4">
    <source>
        <dbReference type="ARBA" id="ARBA00023136"/>
    </source>
</evidence>
<dbReference type="EMBL" id="CP117167">
    <property type="protein sequence ID" value="WCT10700.1"/>
    <property type="molecule type" value="Genomic_DNA"/>
</dbReference>
<comment type="subcellular location">
    <subcellularLocation>
        <location evidence="1">Cell outer membrane</location>
    </subcellularLocation>
</comment>
<dbReference type="Pfam" id="PF07980">
    <property type="entry name" value="SusD_RagB"/>
    <property type="match status" value="1"/>
</dbReference>
<evidence type="ECO:0000259" key="7">
    <source>
        <dbReference type="Pfam" id="PF14322"/>
    </source>
</evidence>
<keyword evidence="3" id="KW-0732">Signal</keyword>